<dbReference type="Proteomes" id="UP001165667">
    <property type="component" value="Unassembled WGS sequence"/>
</dbReference>
<keyword evidence="2" id="KW-1185">Reference proteome</keyword>
<dbReference type="EMBL" id="JAMOIM010000011">
    <property type="protein sequence ID" value="MCW6509735.1"/>
    <property type="molecule type" value="Genomic_DNA"/>
</dbReference>
<dbReference type="AlphaFoldDB" id="A0AA41YYP8"/>
<name>A0AA41YYP8_9HYPH</name>
<accession>A0AA41YYP8</accession>
<evidence type="ECO:0000313" key="1">
    <source>
        <dbReference type="EMBL" id="MCW6509735.1"/>
    </source>
</evidence>
<gene>
    <name evidence="1" type="ORF">M8523_17095</name>
</gene>
<proteinExistence type="predicted"/>
<reference evidence="1" key="1">
    <citation type="submission" date="2022-05" db="EMBL/GenBank/DDBJ databases">
        <authorList>
            <person name="Pankratov T."/>
        </authorList>
    </citation>
    <scope>NUCLEOTIDE SEQUENCE</scope>
    <source>
        <strain evidence="1">BP6-180914</strain>
    </source>
</reference>
<sequence>MKRGVEFDAFGPDAFGGSTSGFFSPADTFFMSPKLRRGAAQNALISLPSKLGLLIVSCVLLIPTIGIYWQDRGYLEQFHNRTLTAIPQSSLFWSDPAQYSSQVQKWLSDRIFPIVGVSHFQKAFLLDVLNTAPQRRVTMGADGFIFLNGSDDDHLNNIFENVCIHAHSEEVDAAFQNSLPAISSFAQARQIPIDVIVVPTLETLYGDRLPLSVPPRYRRACSDRARGSSPLSRIEAPANMRYVYPVAQMRAARDDGAFFPKANWHADGLSLKVVRDAYLRALGISGDVPEKLDLTRKPAELLLSYGITRYRPVYQISNANVRSDEQAAKALAADISSLFDTPRIVTHVFENSKAIDPDRLLLVSDSFGDLGAKVFAGGFSKLIHVTSNDMKSQTIGELLTRVKQRFPYDRVAFLIQEGNTDRIAGYGNDLAQLQSKASSN</sequence>
<evidence type="ECO:0008006" key="3">
    <source>
        <dbReference type="Google" id="ProtNLM"/>
    </source>
</evidence>
<comment type="caution">
    <text evidence="1">The sequence shown here is derived from an EMBL/GenBank/DDBJ whole genome shotgun (WGS) entry which is preliminary data.</text>
</comment>
<organism evidence="1 2">
    <name type="scientific">Lichenifustis flavocetrariae</name>
    <dbReference type="NCBI Taxonomy" id="2949735"/>
    <lineage>
        <taxon>Bacteria</taxon>
        <taxon>Pseudomonadati</taxon>
        <taxon>Pseudomonadota</taxon>
        <taxon>Alphaproteobacteria</taxon>
        <taxon>Hyphomicrobiales</taxon>
        <taxon>Lichenihabitantaceae</taxon>
        <taxon>Lichenifustis</taxon>
    </lineage>
</organism>
<dbReference type="RefSeq" id="WP_282586108.1">
    <property type="nucleotide sequence ID" value="NZ_JAMOIM010000011.1"/>
</dbReference>
<protein>
    <recommendedName>
        <fullName evidence="3">AlgX/AlgJ SGNH hydrolase-like domain-containing protein</fullName>
    </recommendedName>
</protein>
<evidence type="ECO:0000313" key="2">
    <source>
        <dbReference type="Proteomes" id="UP001165667"/>
    </source>
</evidence>